<feature type="non-terminal residue" evidence="1">
    <location>
        <position position="56"/>
    </location>
</feature>
<dbReference type="EMBL" id="UINC01053678">
    <property type="protein sequence ID" value="SVB70481.1"/>
    <property type="molecule type" value="Genomic_DNA"/>
</dbReference>
<evidence type="ECO:0000313" key="1">
    <source>
        <dbReference type="EMBL" id="SVB70481.1"/>
    </source>
</evidence>
<protein>
    <submittedName>
        <fullName evidence="1">Uncharacterized protein</fullName>
    </submittedName>
</protein>
<proteinExistence type="predicted"/>
<dbReference type="AlphaFoldDB" id="A0A382G8F7"/>
<name>A0A382G8F7_9ZZZZ</name>
<gene>
    <name evidence="1" type="ORF">METZ01_LOCUS223335</name>
</gene>
<organism evidence="1">
    <name type="scientific">marine metagenome</name>
    <dbReference type="NCBI Taxonomy" id="408172"/>
    <lineage>
        <taxon>unclassified sequences</taxon>
        <taxon>metagenomes</taxon>
        <taxon>ecological metagenomes</taxon>
    </lineage>
</organism>
<reference evidence="1" key="1">
    <citation type="submission" date="2018-05" db="EMBL/GenBank/DDBJ databases">
        <authorList>
            <person name="Lanie J.A."/>
            <person name="Ng W.-L."/>
            <person name="Kazmierczak K.M."/>
            <person name="Andrzejewski T.M."/>
            <person name="Davidsen T.M."/>
            <person name="Wayne K.J."/>
            <person name="Tettelin H."/>
            <person name="Glass J.I."/>
            <person name="Rusch D."/>
            <person name="Podicherti R."/>
            <person name="Tsui H.-C.T."/>
            <person name="Winkler M.E."/>
        </authorList>
    </citation>
    <scope>NUCLEOTIDE SEQUENCE</scope>
</reference>
<accession>A0A382G8F7</accession>
<sequence length="56" mass="6226">MLYTVNPLHPHFIVDSKKGDFLILVLNDISGLETISGVYLNLLKLSIMNNGKNKLA</sequence>